<feature type="domain" description="Chorismate mutase" evidence="6">
    <location>
        <begin position="1"/>
        <end position="108"/>
    </location>
</feature>
<dbReference type="Gene3D" id="1.20.59.10">
    <property type="entry name" value="Chorismate mutase"/>
    <property type="match status" value="1"/>
</dbReference>
<reference evidence="7 8" key="1">
    <citation type="journal article" date="2017" name="DNA Res.">
        <title>Complete genome sequence and expression profile of the commercial lytic enzyme producer Lysobacter enzymogenes M497-1.</title>
        <authorList>
            <person name="Takami H."/>
            <person name="Toyoda A."/>
            <person name="Uchiyama I."/>
            <person name="Itoh T."/>
            <person name="Takaki Y."/>
            <person name="Arai W."/>
            <person name="Nishi S."/>
            <person name="Kawai M."/>
            <person name="Shinya K."/>
            <person name="Ikeda H."/>
        </authorList>
    </citation>
    <scope>NUCLEOTIDE SEQUENCE [LARGE SCALE GENOMIC DNA]</scope>
    <source>
        <strain evidence="7 8">M497-1</strain>
    </source>
</reference>
<keyword evidence="4 7" id="KW-0413">Isomerase</keyword>
<name>A0AAU9ASM8_LYSEN</name>
<evidence type="ECO:0000259" key="6">
    <source>
        <dbReference type="PROSITE" id="PS51168"/>
    </source>
</evidence>
<evidence type="ECO:0000313" key="7">
    <source>
        <dbReference type="EMBL" id="BAV97617.1"/>
    </source>
</evidence>
<evidence type="ECO:0000256" key="5">
    <source>
        <dbReference type="SAM" id="SignalP"/>
    </source>
</evidence>
<dbReference type="SMART" id="SM00830">
    <property type="entry name" value="CM_2"/>
    <property type="match status" value="1"/>
</dbReference>
<dbReference type="GO" id="GO:0009697">
    <property type="term" value="P:salicylic acid biosynthetic process"/>
    <property type="evidence" value="ECO:0007669"/>
    <property type="project" value="TreeGrafter"/>
</dbReference>
<dbReference type="GO" id="GO:0046417">
    <property type="term" value="P:chorismate metabolic process"/>
    <property type="evidence" value="ECO:0007669"/>
    <property type="project" value="InterPro"/>
</dbReference>
<dbReference type="PANTHER" id="PTHR38041:SF2">
    <property type="entry name" value="SECRETED CHORISMATE MUTASE"/>
    <property type="match status" value="1"/>
</dbReference>
<feature type="chain" id="PRO_5043773324" description="chorismate mutase" evidence="5">
    <location>
        <begin position="25"/>
        <end position="186"/>
    </location>
</feature>
<keyword evidence="3 5" id="KW-0732">Signal</keyword>
<dbReference type="EMBL" id="AP014940">
    <property type="protein sequence ID" value="BAV97617.1"/>
    <property type="molecule type" value="Genomic_DNA"/>
</dbReference>
<evidence type="ECO:0000313" key="8">
    <source>
        <dbReference type="Proteomes" id="UP000218824"/>
    </source>
</evidence>
<dbReference type="AlphaFoldDB" id="A0AAU9ASM8"/>
<dbReference type="SUPFAM" id="SSF48600">
    <property type="entry name" value="Chorismate mutase II"/>
    <property type="match status" value="1"/>
</dbReference>
<comment type="pathway">
    <text evidence="1">Metabolic intermediate biosynthesis; prephenate biosynthesis; prephenate from chorismate: step 1/1.</text>
</comment>
<dbReference type="InterPro" id="IPR036263">
    <property type="entry name" value="Chorismate_II_sf"/>
</dbReference>
<dbReference type="PROSITE" id="PS51168">
    <property type="entry name" value="CHORISMATE_MUT_2"/>
    <property type="match status" value="1"/>
</dbReference>
<evidence type="ECO:0000256" key="2">
    <source>
        <dbReference type="ARBA" id="ARBA00012404"/>
    </source>
</evidence>
<dbReference type="GO" id="GO:0004106">
    <property type="term" value="F:chorismate mutase activity"/>
    <property type="evidence" value="ECO:0007669"/>
    <property type="project" value="UniProtKB-EC"/>
</dbReference>
<proteinExistence type="predicted"/>
<gene>
    <name evidence="7" type="ORF">LEN_2130</name>
</gene>
<feature type="signal peptide" evidence="5">
    <location>
        <begin position="1"/>
        <end position="24"/>
    </location>
</feature>
<sequence length="186" mass="20076">MTLHRGSIPALALSAGLFAAAAPAAPQSVPSPGFGRVAELSAQRLLLADQVAASKRATGKPVEDAQREREQLAKVREQAAARSLPPERAATFFQAQMEANKLVQYRLLAEPARAGKPVDLAPVREKLDAINAELLDALPGALTEARGEHCERRAFDAQKRAARRYRLDGLHRTALARAFGDLCRIP</sequence>
<dbReference type="InterPro" id="IPR051331">
    <property type="entry name" value="Chorismate_mutase-related"/>
</dbReference>
<evidence type="ECO:0000256" key="1">
    <source>
        <dbReference type="ARBA" id="ARBA00004817"/>
    </source>
</evidence>
<dbReference type="Pfam" id="PF01817">
    <property type="entry name" value="CM_2"/>
    <property type="match status" value="1"/>
</dbReference>
<accession>A0AAU9ASM8</accession>
<dbReference type="InterPro" id="IPR008240">
    <property type="entry name" value="Chorismate_mutase_periplasmic"/>
</dbReference>
<evidence type="ECO:0000256" key="3">
    <source>
        <dbReference type="ARBA" id="ARBA00022729"/>
    </source>
</evidence>
<dbReference type="RefSeq" id="WP_096377727.1">
    <property type="nucleotide sequence ID" value="NZ_AP014940.1"/>
</dbReference>
<dbReference type="KEGG" id="lem:LEN_2130"/>
<organism evidence="7 8">
    <name type="scientific">Lysobacter enzymogenes</name>
    <dbReference type="NCBI Taxonomy" id="69"/>
    <lineage>
        <taxon>Bacteria</taxon>
        <taxon>Pseudomonadati</taxon>
        <taxon>Pseudomonadota</taxon>
        <taxon>Gammaproteobacteria</taxon>
        <taxon>Lysobacterales</taxon>
        <taxon>Lysobacteraceae</taxon>
        <taxon>Lysobacter</taxon>
    </lineage>
</organism>
<dbReference type="Proteomes" id="UP000218824">
    <property type="component" value="Chromosome"/>
</dbReference>
<protein>
    <recommendedName>
        <fullName evidence="2">chorismate mutase</fullName>
        <ecNumber evidence="2">5.4.99.5</ecNumber>
    </recommendedName>
</protein>
<dbReference type="GeneID" id="83063997"/>
<dbReference type="InterPro" id="IPR036979">
    <property type="entry name" value="CM_dom_sf"/>
</dbReference>
<dbReference type="InterPro" id="IPR002701">
    <property type="entry name" value="CM_II_prokaryot"/>
</dbReference>
<dbReference type="EC" id="5.4.99.5" evidence="2"/>
<evidence type="ECO:0000256" key="4">
    <source>
        <dbReference type="ARBA" id="ARBA00023235"/>
    </source>
</evidence>
<dbReference type="PANTHER" id="PTHR38041">
    <property type="entry name" value="CHORISMATE MUTASE"/>
    <property type="match status" value="1"/>
</dbReference>
<dbReference type="NCBIfam" id="TIGR01806">
    <property type="entry name" value="CM_mono2"/>
    <property type="match status" value="1"/>
</dbReference>